<comment type="caution">
    <text evidence="3">The sequence shown here is derived from an EMBL/GenBank/DDBJ whole genome shotgun (WGS) entry which is preliminary data.</text>
</comment>
<gene>
    <name evidence="3" type="ORF">RFM51_27435</name>
</gene>
<keyword evidence="4" id="KW-1185">Reference proteome</keyword>
<feature type="transmembrane region" description="Helical" evidence="1">
    <location>
        <begin position="368"/>
        <end position="389"/>
    </location>
</feature>
<proteinExistence type="predicted"/>
<evidence type="ECO:0000313" key="3">
    <source>
        <dbReference type="EMBL" id="MDX8443307.1"/>
    </source>
</evidence>
<accession>A0ABU4X4R7</accession>
<dbReference type="InterPro" id="IPR021994">
    <property type="entry name" value="DUF3592"/>
</dbReference>
<reference evidence="3 4" key="1">
    <citation type="submission" date="2023-08" db="EMBL/GenBank/DDBJ databases">
        <title>Implementing the SeqCode for naming new Mesorhizobium species isolated from Vachellia karroo root nodules.</title>
        <authorList>
            <person name="Van Lill M."/>
        </authorList>
    </citation>
    <scope>NUCLEOTIDE SEQUENCE [LARGE SCALE GENOMIC DNA]</scope>
    <source>
        <strain evidence="3 4">VK3E</strain>
    </source>
</reference>
<feature type="domain" description="DUF3592" evidence="2">
    <location>
        <begin position="416"/>
        <end position="491"/>
    </location>
</feature>
<organism evidence="3 4">
    <name type="scientific">Mesorhizobium australafricanum</name>
    <dbReference type="NCBI Taxonomy" id="3072311"/>
    <lineage>
        <taxon>Bacteria</taxon>
        <taxon>Pseudomonadati</taxon>
        <taxon>Pseudomonadota</taxon>
        <taxon>Alphaproteobacteria</taxon>
        <taxon>Hyphomicrobiales</taxon>
        <taxon>Phyllobacteriaceae</taxon>
        <taxon>Mesorhizobium</taxon>
    </lineage>
</organism>
<name>A0ABU4X4R7_9HYPH</name>
<feature type="transmembrane region" description="Helical" evidence="1">
    <location>
        <begin position="15"/>
        <end position="32"/>
    </location>
</feature>
<protein>
    <submittedName>
        <fullName evidence="3">DUF3592 domain-containing protein</fullName>
    </submittedName>
</protein>
<feature type="transmembrane region" description="Helical" evidence="1">
    <location>
        <begin position="331"/>
        <end position="356"/>
    </location>
</feature>
<dbReference type="Proteomes" id="UP001272097">
    <property type="component" value="Unassembled WGS sequence"/>
</dbReference>
<feature type="domain" description="DUF3592" evidence="2">
    <location>
        <begin position="238"/>
        <end position="324"/>
    </location>
</feature>
<feature type="transmembrane region" description="Helical" evidence="1">
    <location>
        <begin position="147"/>
        <end position="167"/>
    </location>
</feature>
<dbReference type="Pfam" id="PF12158">
    <property type="entry name" value="DUF3592"/>
    <property type="match status" value="2"/>
</dbReference>
<keyword evidence="1" id="KW-1133">Transmembrane helix</keyword>
<dbReference type="EMBL" id="JAVIIS010000059">
    <property type="protein sequence ID" value="MDX8443307.1"/>
    <property type="molecule type" value="Genomic_DNA"/>
</dbReference>
<feature type="transmembrane region" description="Helical" evidence="1">
    <location>
        <begin position="179"/>
        <end position="197"/>
    </location>
</feature>
<evidence type="ECO:0000259" key="2">
    <source>
        <dbReference type="Pfam" id="PF12158"/>
    </source>
</evidence>
<feature type="transmembrane region" description="Helical" evidence="1">
    <location>
        <begin position="494"/>
        <end position="515"/>
    </location>
</feature>
<sequence>MDGTHGDGGVATRQLWRAFAGLVLTLLGLALWTHRDAISLWFATSYTTSIGLMTQNEGDDLRLEHAFAVVQSARTNGATLEMDPGMHHFRHVQVTGASRAEAVAVAEALSKAIVDSFNAEGPDTLSVNVGRRGHAVPDPKTYAIKSALAYGGPILALAGIALLWLGWRDWPAGPRVYYGMPRAAAFGGLGVMAFGALPFAMPGWVFMALFAMAIPGVVSWKIVHATRESQRARRWPSTQGRVVQARIRADRRASAGATTVGNLPDIEYTYSVGGIEYRGRKIGVAGLAPDSPKAEAELERYHVGRTLPVIYNPDRPEDAVLEDDLPFRPTVMYGIAAGVLLVGLAVVVTFTQAGLIVGWLQPYFPANAFVPGVLFFTAAGLLLTLFLISDLSSAVAAVRWPTTNGAVLSSGAEPHRMIINGGRGPIVWLPVIEYSYRVQGNNHYGSRLAFGATVSGSRDYAESIVARYPVGGAVTVHFDPQNPSIAALETRVGFAWQTFLIAMAFFGAALFFSGWRGFI</sequence>
<dbReference type="RefSeq" id="WP_320217297.1">
    <property type="nucleotide sequence ID" value="NZ_JAVIIS010000059.1"/>
</dbReference>
<evidence type="ECO:0000313" key="4">
    <source>
        <dbReference type="Proteomes" id="UP001272097"/>
    </source>
</evidence>
<evidence type="ECO:0000256" key="1">
    <source>
        <dbReference type="SAM" id="Phobius"/>
    </source>
</evidence>
<keyword evidence="1" id="KW-0812">Transmembrane</keyword>
<keyword evidence="1" id="KW-0472">Membrane</keyword>